<evidence type="ECO:0000313" key="12">
    <source>
        <dbReference type="EMBL" id="ADV82695.1"/>
    </source>
</evidence>
<comment type="pathway">
    <text evidence="9">Protein modification; lipoprotein biosynthesis (signal peptide cleavage).</text>
</comment>
<evidence type="ECO:0000256" key="3">
    <source>
        <dbReference type="ARBA" id="ARBA00022670"/>
    </source>
</evidence>
<dbReference type="PANTHER" id="PTHR33695">
    <property type="entry name" value="LIPOPROTEIN SIGNAL PEPTIDASE"/>
    <property type="match status" value="1"/>
</dbReference>
<evidence type="ECO:0000256" key="9">
    <source>
        <dbReference type="HAMAP-Rule" id="MF_00161"/>
    </source>
</evidence>
<sequence>MHLVVDNTKRRDARGWLLLIAAIAIVLDRISKLWVAAHLQLGAAITVIPHVFRITHVLNTGAAFSMFGDAASPLLVRWGLIVFSAIASAVVLVMIWRMGRDWSPASLGLALILGGALGNLYDRIWLHYVIDFLEVTIVHYHWPDFNVADSCICIGATLLMIEILWPRPTATSEAA</sequence>
<keyword evidence="2 9" id="KW-1003">Cell membrane</keyword>
<comment type="similarity">
    <text evidence="1 9 11">Belongs to the peptidase A8 family.</text>
</comment>
<dbReference type="InterPro" id="IPR001872">
    <property type="entry name" value="Peptidase_A8"/>
</dbReference>
<keyword evidence="5 9" id="KW-0064">Aspartyl protease</keyword>
<dbReference type="HOGENOM" id="CLU_083252_4_0_0"/>
<comment type="function">
    <text evidence="9 10">This protein specifically catalyzes the removal of signal peptides from prolipoproteins.</text>
</comment>
<keyword evidence="4 9" id="KW-0812">Transmembrane</keyword>
<dbReference type="GO" id="GO:0006508">
    <property type="term" value="P:proteolysis"/>
    <property type="evidence" value="ECO:0007669"/>
    <property type="project" value="UniProtKB-KW"/>
</dbReference>
<evidence type="ECO:0000256" key="11">
    <source>
        <dbReference type="RuleBase" id="RU004181"/>
    </source>
</evidence>
<evidence type="ECO:0000313" key="13">
    <source>
        <dbReference type="Proteomes" id="UP000006844"/>
    </source>
</evidence>
<keyword evidence="13" id="KW-1185">Reference proteome</keyword>
<dbReference type="EMBL" id="CP002467">
    <property type="protein sequence ID" value="ADV82695.1"/>
    <property type="molecule type" value="Genomic_DNA"/>
</dbReference>
<dbReference type="STRING" id="401053.AciPR4_1889"/>
<dbReference type="RefSeq" id="WP_013568428.1">
    <property type="nucleotide sequence ID" value="NC_014963.1"/>
</dbReference>
<feature type="transmembrane region" description="Helical" evidence="9">
    <location>
        <begin position="16"/>
        <end position="35"/>
    </location>
</feature>
<dbReference type="eggNOG" id="COG0597">
    <property type="taxonomic scope" value="Bacteria"/>
</dbReference>
<feature type="transmembrane region" description="Helical" evidence="9">
    <location>
        <begin position="74"/>
        <end position="96"/>
    </location>
</feature>
<gene>
    <name evidence="9" type="primary">lspA</name>
    <name evidence="12" type="ordered locus">AciPR4_1889</name>
</gene>
<evidence type="ECO:0000256" key="2">
    <source>
        <dbReference type="ARBA" id="ARBA00022475"/>
    </source>
</evidence>
<keyword evidence="6 9" id="KW-0378">Hydrolase</keyword>
<accession>E8V5T6</accession>
<dbReference type="AlphaFoldDB" id="E8V5T6"/>
<evidence type="ECO:0000256" key="5">
    <source>
        <dbReference type="ARBA" id="ARBA00022750"/>
    </source>
</evidence>
<keyword evidence="9" id="KW-0997">Cell inner membrane</keyword>
<feature type="transmembrane region" description="Helical" evidence="9">
    <location>
        <begin position="102"/>
        <end position="121"/>
    </location>
</feature>
<comment type="subcellular location">
    <subcellularLocation>
        <location evidence="9">Cell inner membrane</location>
        <topology evidence="9">Multi-pass membrane protein</topology>
    </subcellularLocation>
</comment>
<evidence type="ECO:0000256" key="1">
    <source>
        <dbReference type="ARBA" id="ARBA00006139"/>
    </source>
</evidence>
<keyword evidence="3 9" id="KW-0645">Protease</keyword>
<dbReference type="HAMAP" id="MF_00161">
    <property type="entry name" value="LspA"/>
    <property type="match status" value="1"/>
</dbReference>
<evidence type="ECO:0000256" key="4">
    <source>
        <dbReference type="ARBA" id="ARBA00022692"/>
    </source>
</evidence>
<evidence type="ECO:0000256" key="10">
    <source>
        <dbReference type="RuleBase" id="RU000594"/>
    </source>
</evidence>
<dbReference type="GO" id="GO:0004190">
    <property type="term" value="F:aspartic-type endopeptidase activity"/>
    <property type="evidence" value="ECO:0007669"/>
    <property type="project" value="UniProtKB-UniRule"/>
</dbReference>
<feature type="active site" evidence="9">
    <location>
        <position position="131"/>
    </location>
</feature>
<evidence type="ECO:0000256" key="7">
    <source>
        <dbReference type="ARBA" id="ARBA00022989"/>
    </source>
</evidence>
<dbReference type="PRINTS" id="PR00781">
    <property type="entry name" value="LIPOSIGPTASE"/>
</dbReference>
<dbReference type="NCBIfam" id="TIGR00077">
    <property type="entry name" value="lspA"/>
    <property type="match status" value="1"/>
</dbReference>
<comment type="caution">
    <text evidence="9">Lacks conserved residue(s) required for the propagation of feature annotation.</text>
</comment>
<feature type="active site" evidence="9">
    <location>
        <position position="149"/>
    </location>
</feature>
<organism evidence="12 13">
    <name type="scientific">Terriglobus saanensis (strain ATCC BAA-1853 / DSM 23119 / SP1PR4)</name>
    <dbReference type="NCBI Taxonomy" id="401053"/>
    <lineage>
        <taxon>Bacteria</taxon>
        <taxon>Pseudomonadati</taxon>
        <taxon>Acidobacteriota</taxon>
        <taxon>Terriglobia</taxon>
        <taxon>Terriglobales</taxon>
        <taxon>Acidobacteriaceae</taxon>
        <taxon>Terriglobus</taxon>
    </lineage>
</organism>
<dbReference type="PROSITE" id="PS00855">
    <property type="entry name" value="SPASE_II"/>
    <property type="match status" value="1"/>
</dbReference>
<dbReference type="EC" id="3.4.23.36" evidence="9"/>
<proteinExistence type="inferred from homology"/>
<dbReference type="Proteomes" id="UP000006844">
    <property type="component" value="Chromosome"/>
</dbReference>
<evidence type="ECO:0000256" key="6">
    <source>
        <dbReference type="ARBA" id="ARBA00022801"/>
    </source>
</evidence>
<comment type="catalytic activity">
    <reaction evidence="9 10">
        <text>Release of signal peptides from bacterial membrane prolipoproteins. Hydrolyzes -Xaa-Yaa-Zaa-|-(S,diacylglyceryl)Cys-, in which Xaa is hydrophobic (preferably Leu), and Yaa (Ala or Ser) and Zaa (Gly or Ala) have small, neutral side chains.</text>
        <dbReference type="EC" id="3.4.23.36"/>
    </reaction>
</comment>
<keyword evidence="12" id="KW-0449">Lipoprotein</keyword>
<dbReference type="Pfam" id="PF01252">
    <property type="entry name" value="Peptidase_A8"/>
    <property type="match status" value="1"/>
</dbReference>
<keyword evidence="7 9" id="KW-1133">Transmembrane helix</keyword>
<reference evidence="12 13" key="1">
    <citation type="journal article" date="2012" name="Stand. Genomic Sci.">
        <title>Complete genome sequence of Terriglobus saanensis type strain SP1PR4(T), an Acidobacteria from tundra soil.</title>
        <authorList>
            <person name="Rawat S.R."/>
            <person name="Mannisto M.K."/>
            <person name="Starovoytov V."/>
            <person name="Goodwin L."/>
            <person name="Nolan M."/>
            <person name="Hauser L."/>
            <person name="Land M."/>
            <person name="Davenport K.W."/>
            <person name="Woyke T."/>
            <person name="Haggblom M.M."/>
        </authorList>
    </citation>
    <scope>NUCLEOTIDE SEQUENCE</scope>
    <source>
        <strain evidence="13">ATCC BAA-1853 / DSM 23119 / SP1PR4</strain>
    </source>
</reference>
<dbReference type="KEGG" id="tsa:AciPR4_1889"/>
<dbReference type="PANTHER" id="PTHR33695:SF1">
    <property type="entry name" value="LIPOPROTEIN SIGNAL PEPTIDASE"/>
    <property type="match status" value="1"/>
</dbReference>
<dbReference type="GO" id="GO:0005886">
    <property type="term" value="C:plasma membrane"/>
    <property type="evidence" value="ECO:0007669"/>
    <property type="project" value="UniProtKB-SubCell"/>
</dbReference>
<name>E8V5T6_TERSS</name>
<keyword evidence="8 9" id="KW-0472">Membrane</keyword>
<protein>
    <recommendedName>
        <fullName evidence="9">Lipoprotein signal peptidase</fullName>
        <ecNumber evidence="9">3.4.23.36</ecNumber>
    </recommendedName>
    <alternativeName>
        <fullName evidence="9">Prolipoprotein signal peptidase</fullName>
    </alternativeName>
    <alternativeName>
        <fullName evidence="9">Signal peptidase II</fullName>
        <shortName evidence="9">SPase II</shortName>
    </alternativeName>
</protein>
<evidence type="ECO:0000256" key="8">
    <source>
        <dbReference type="ARBA" id="ARBA00023136"/>
    </source>
</evidence>
<dbReference type="OrthoDB" id="9810259at2"/>
<dbReference type="UniPathway" id="UPA00665"/>